<proteinExistence type="predicted"/>
<gene>
    <name evidence="2" type="ORF">OO17_23210</name>
</gene>
<dbReference type="Proteomes" id="UP000032515">
    <property type="component" value="Unassembled WGS sequence"/>
</dbReference>
<dbReference type="PATRIC" id="fig|1076.23.peg.5543"/>
<dbReference type="OrthoDB" id="8139494at2"/>
<evidence type="ECO:0000313" key="3">
    <source>
        <dbReference type="Proteomes" id="UP000032515"/>
    </source>
</evidence>
<evidence type="ECO:0000313" key="2">
    <source>
        <dbReference type="EMBL" id="KIZ38002.1"/>
    </source>
</evidence>
<evidence type="ECO:0000256" key="1">
    <source>
        <dbReference type="SAM" id="Phobius"/>
    </source>
</evidence>
<keyword evidence="1" id="KW-0472">Membrane</keyword>
<dbReference type="RefSeq" id="WP_044416136.1">
    <property type="nucleotide sequence ID" value="NZ_JXXE01000515.1"/>
</dbReference>
<reference evidence="2 3" key="1">
    <citation type="submission" date="2014-11" db="EMBL/GenBank/DDBJ databases">
        <title>Genomics and ecophysiology of heterotrophic nitrogen fixing bacteria isolated from estuarine surface water.</title>
        <authorList>
            <person name="Bentzon-Tilia M."/>
            <person name="Severin I."/>
            <person name="Hansen L.H."/>
            <person name="Riemann L."/>
        </authorList>
    </citation>
    <scope>NUCLEOTIDE SEQUENCE [LARGE SCALE GENOMIC DNA]</scope>
    <source>
        <strain evidence="2 3">BAL398</strain>
    </source>
</reference>
<name>A0A0D7EEJ9_RHOPL</name>
<organism evidence="2 3">
    <name type="scientific">Rhodopseudomonas palustris</name>
    <dbReference type="NCBI Taxonomy" id="1076"/>
    <lineage>
        <taxon>Bacteria</taxon>
        <taxon>Pseudomonadati</taxon>
        <taxon>Pseudomonadota</taxon>
        <taxon>Alphaproteobacteria</taxon>
        <taxon>Hyphomicrobiales</taxon>
        <taxon>Nitrobacteraceae</taxon>
        <taxon>Rhodopseudomonas</taxon>
    </lineage>
</organism>
<dbReference type="EMBL" id="JXXE01000515">
    <property type="protein sequence ID" value="KIZ38002.1"/>
    <property type="molecule type" value="Genomic_DNA"/>
</dbReference>
<protein>
    <submittedName>
        <fullName evidence="2">Integrase</fullName>
    </submittedName>
</protein>
<accession>A0A0D7EEJ9</accession>
<keyword evidence="1" id="KW-0812">Transmembrane</keyword>
<sequence>MATMISEVYDAFLASGAPEDKARKAAEAMAAYEGRFNKIESDLNLLKWMNGITWALCFGILFRLFLR</sequence>
<dbReference type="AlphaFoldDB" id="A0A0D7EEJ9"/>
<feature type="transmembrane region" description="Helical" evidence="1">
    <location>
        <begin position="48"/>
        <end position="66"/>
    </location>
</feature>
<comment type="caution">
    <text evidence="2">The sequence shown here is derived from an EMBL/GenBank/DDBJ whole genome shotgun (WGS) entry which is preliminary data.</text>
</comment>
<keyword evidence="1" id="KW-1133">Transmembrane helix</keyword>